<keyword evidence="1" id="KW-0732">Signal</keyword>
<gene>
    <name evidence="3" type="ORF">PMAYCL1PPCAC_08965</name>
</gene>
<dbReference type="EMBL" id="BTRK01000002">
    <property type="protein sequence ID" value="GMR38770.1"/>
    <property type="molecule type" value="Genomic_DNA"/>
</dbReference>
<organism evidence="3 4">
    <name type="scientific">Pristionchus mayeri</name>
    <dbReference type="NCBI Taxonomy" id="1317129"/>
    <lineage>
        <taxon>Eukaryota</taxon>
        <taxon>Metazoa</taxon>
        <taxon>Ecdysozoa</taxon>
        <taxon>Nematoda</taxon>
        <taxon>Chromadorea</taxon>
        <taxon>Rhabditida</taxon>
        <taxon>Rhabditina</taxon>
        <taxon>Diplogasteromorpha</taxon>
        <taxon>Diplogasteroidea</taxon>
        <taxon>Neodiplogasteridae</taxon>
        <taxon>Pristionchus</taxon>
    </lineage>
</organism>
<accession>A0AAN4ZJG1</accession>
<sequence>MTACTSEFSYNLSDNATVFIDLDRCTQSHFANNGSRIMQAHVDISFHPLAVTNFDRVFHLQCIDNSFVTSSSASLDGTASVAKCSHSTRPASRWESSTFFRLVDSVVHEWNCIFDRKEHTKYHTFLTSCNAISKNGEVIHLVDENG</sequence>
<dbReference type="PROSITE" id="PS51034">
    <property type="entry name" value="ZP_2"/>
    <property type="match status" value="1"/>
</dbReference>
<evidence type="ECO:0000313" key="3">
    <source>
        <dbReference type="EMBL" id="GMR38770.1"/>
    </source>
</evidence>
<dbReference type="Proteomes" id="UP001328107">
    <property type="component" value="Unassembled WGS sequence"/>
</dbReference>
<dbReference type="PANTHER" id="PTHR22907:SF56">
    <property type="entry name" value="TRANSMEMBRANE PROTEIN RAM-5"/>
    <property type="match status" value="1"/>
</dbReference>
<feature type="non-terminal residue" evidence="3">
    <location>
        <position position="146"/>
    </location>
</feature>
<evidence type="ECO:0000256" key="1">
    <source>
        <dbReference type="ARBA" id="ARBA00022729"/>
    </source>
</evidence>
<comment type="caution">
    <text evidence="3">The sequence shown here is derived from an EMBL/GenBank/DDBJ whole genome shotgun (WGS) entry which is preliminary data.</text>
</comment>
<proteinExistence type="predicted"/>
<feature type="domain" description="ZP" evidence="2">
    <location>
        <begin position="1"/>
        <end position="146"/>
    </location>
</feature>
<evidence type="ECO:0000259" key="2">
    <source>
        <dbReference type="PROSITE" id="PS51034"/>
    </source>
</evidence>
<dbReference type="AlphaFoldDB" id="A0AAN4ZJG1"/>
<reference evidence="4" key="1">
    <citation type="submission" date="2022-10" db="EMBL/GenBank/DDBJ databases">
        <title>Genome assembly of Pristionchus species.</title>
        <authorList>
            <person name="Yoshida K."/>
            <person name="Sommer R.J."/>
        </authorList>
    </citation>
    <scope>NUCLEOTIDE SEQUENCE [LARGE SCALE GENOMIC DNA]</scope>
    <source>
        <strain evidence="4">RS5460</strain>
    </source>
</reference>
<dbReference type="InterPro" id="IPR051962">
    <property type="entry name" value="Cuticlin"/>
</dbReference>
<name>A0AAN4ZJG1_9BILA</name>
<protein>
    <recommendedName>
        <fullName evidence="2">ZP domain-containing protein</fullName>
    </recommendedName>
</protein>
<dbReference type="PANTHER" id="PTHR22907">
    <property type="entry name" value="GH04558P"/>
    <property type="match status" value="1"/>
</dbReference>
<dbReference type="InterPro" id="IPR001507">
    <property type="entry name" value="ZP_dom"/>
</dbReference>
<evidence type="ECO:0000313" key="4">
    <source>
        <dbReference type="Proteomes" id="UP001328107"/>
    </source>
</evidence>
<keyword evidence="4" id="KW-1185">Reference proteome</keyword>